<proteinExistence type="predicted"/>
<evidence type="ECO:0000313" key="1">
    <source>
        <dbReference type="EMBL" id="PDS21789.1"/>
    </source>
</evidence>
<organism evidence="1 2">
    <name type="scientific">Flavobacterium branchiophilum</name>
    <dbReference type="NCBI Taxonomy" id="55197"/>
    <lineage>
        <taxon>Bacteria</taxon>
        <taxon>Pseudomonadati</taxon>
        <taxon>Bacteroidota</taxon>
        <taxon>Flavobacteriia</taxon>
        <taxon>Flavobacteriales</taxon>
        <taxon>Flavobacteriaceae</taxon>
        <taxon>Flavobacterium</taxon>
    </lineage>
</organism>
<comment type="caution">
    <text evidence="1">The sequence shown here is derived from an EMBL/GenBank/DDBJ whole genome shotgun (WGS) entry which is preliminary data.</text>
</comment>
<gene>
    <name evidence="1" type="ORF">B0A77_15090</name>
</gene>
<sequence>MKKNKFLVIKFLLILFVAINISCVNYNNQLFFKKKTPSYTEVQLIKQCEYKIDIEGFKISNQEIDSIILNNFKKKNIILTDNNNNKHKLYLNKLSFSIKKTRSEATDLKGNHTGNYGNEITVNIDIESLIMNNENKKEKKIISGISDIKPVSTDILFDFFAVDSENKIKPKVMLENSINATSHKVVKFILKQKN</sequence>
<evidence type="ECO:0000313" key="2">
    <source>
        <dbReference type="Proteomes" id="UP000220828"/>
    </source>
</evidence>
<protein>
    <submittedName>
        <fullName evidence="1">Uncharacterized protein</fullName>
    </submittedName>
</protein>
<dbReference type="Proteomes" id="UP000220828">
    <property type="component" value="Unassembled WGS sequence"/>
</dbReference>
<accession>A0A2H3KF93</accession>
<reference evidence="1 2" key="1">
    <citation type="submission" date="2017-09" db="EMBL/GenBank/DDBJ databases">
        <title>Whole genomes of Flavobacteriaceae.</title>
        <authorList>
            <person name="Stine C."/>
            <person name="Li C."/>
            <person name="Tadesse D."/>
        </authorList>
    </citation>
    <scope>NUCLEOTIDE SEQUENCE [LARGE SCALE GENOMIC DNA]</scope>
    <source>
        <strain evidence="1 2">ATCC 35036</strain>
    </source>
</reference>
<dbReference type="EMBL" id="PCMW01000148">
    <property type="protein sequence ID" value="PDS21789.1"/>
    <property type="molecule type" value="Genomic_DNA"/>
</dbReference>
<dbReference type="OrthoDB" id="10004363at2"/>
<dbReference type="AlphaFoldDB" id="A0A2H3KF93"/>
<name>A0A2H3KF93_9FLAO</name>
<dbReference type="RefSeq" id="WP_097554972.1">
    <property type="nucleotide sequence ID" value="NZ_PCMW01000148.1"/>
</dbReference>